<evidence type="ECO:0000313" key="2">
    <source>
        <dbReference type="Proteomes" id="UP001297540"/>
    </source>
</evidence>
<evidence type="ECO:0000313" key="1">
    <source>
        <dbReference type="EMBL" id="WOS78104.1"/>
    </source>
</evidence>
<dbReference type="Proteomes" id="UP001297540">
    <property type="component" value="Chromosome"/>
</dbReference>
<reference evidence="1" key="2">
    <citation type="submission" date="2023-10" db="EMBL/GenBank/DDBJ databases">
        <title>Pathogen: clinical or host-associated sample.</title>
        <authorList>
            <person name="Hergert J."/>
            <person name="Casey R."/>
            <person name="Wagner J."/>
            <person name="Young E.L."/>
            <person name="Oakeson K.F."/>
        </authorList>
    </citation>
    <scope>NUCLEOTIDE SEQUENCE</scope>
    <source>
        <strain evidence="1">2021CK-01020</strain>
    </source>
</reference>
<proteinExistence type="predicted"/>
<reference evidence="1" key="1">
    <citation type="submission" date="2023-06" db="EMBL/GenBank/DDBJ databases">
        <authorList>
            <consortium name="Clinical and Environmental Microbiology Branch: Whole genome sequencing antimicrobial resistance pathogens in the healthcare setting"/>
        </authorList>
    </citation>
    <scope>NUCLEOTIDE SEQUENCE</scope>
    <source>
        <strain evidence="1">2021CK-01020</strain>
    </source>
</reference>
<accession>A0AAQ3R2U6</accession>
<organism evidence="1 2">
    <name type="scientific">Pseudomonas aeruginosa</name>
    <dbReference type="NCBI Taxonomy" id="287"/>
    <lineage>
        <taxon>Bacteria</taxon>
        <taxon>Pseudomonadati</taxon>
        <taxon>Pseudomonadota</taxon>
        <taxon>Gammaproteobacteria</taxon>
        <taxon>Pseudomonadales</taxon>
        <taxon>Pseudomonadaceae</taxon>
        <taxon>Pseudomonas</taxon>
    </lineage>
</organism>
<dbReference type="AlphaFoldDB" id="A0AAQ3R2U6"/>
<name>A0AAQ3R2U6_PSEAI</name>
<dbReference type="EMBL" id="CP136986">
    <property type="protein sequence ID" value="WOS78104.1"/>
    <property type="molecule type" value="Genomic_DNA"/>
</dbReference>
<dbReference type="RefSeq" id="WP_153570782.1">
    <property type="nucleotide sequence ID" value="NZ_AP014622.1"/>
</dbReference>
<gene>
    <name evidence="1" type="ORF">L4V69_37475</name>
</gene>
<protein>
    <submittedName>
        <fullName evidence="1">Uncharacterized protein</fullName>
    </submittedName>
</protein>
<sequence length="176" mass="19863">MLEQSVRVLGISEDFVWVIKLCINPTKPWRIERSILLEEIDSGAAALNSEMVPMHLLRSDDQISDNEKRSRDRNWDLIRDLVEGQAPLDILTTNFGALISTHAKRVGVDRKQIYRLLYRYWSMGQSRNAFLWNTSTCGGPGKEKNRASGIIPGRPPKYRGVIVSGDVVVNPSRTVG</sequence>